<proteinExistence type="predicted"/>
<organism evidence="1 2">
    <name type="scientific">Desulfonatronospira thiodismutans ASO3-1</name>
    <dbReference type="NCBI Taxonomy" id="555779"/>
    <lineage>
        <taxon>Bacteria</taxon>
        <taxon>Pseudomonadati</taxon>
        <taxon>Thermodesulfobacteriota</taxon>
        <taxon>Desulfovibrionia</taxon>
        <taxon>Desulfovibrionales</taxon>
        <taxon>Desulfonatronovibrionaceae</taxon>
        <taxon>Desulfonatronospira</taxon>
    </lineage>
</organism>
<comment type="caution">
    <text evidence="1">The sequence shown here is derived from an EMBL/GenBank/DDBJ whole genome shotgun (WGS) entry which is preliminary data.</text>
</comment>
<gene>
    <name evidence="1" type="ORF">Dthio_PD3644</name>
</gene>
<keyword evidence="2" id="KW-1185">Reference proteome</keyword>
<name>D6SJY5_9BACT</name>
<evidence type="ECO:0000313" key="1">
    <source>
        <dbReference type="EMBL" id="EFI36188.1"/>
    </source>
</evidence>
<reference evidence="1" key="1">
    <citation type="submission" date="2010-05" db="EMBL/GenBank/DDBJ databases">
        <title>The draft genome of Desulfonatronospira thiodismutans ASO3-1.</title>
        <authorList>
            <consortium name="US DOE Joint Genome Institute (JGI-PGF)"/>
            <person name="Lucas S."/>
            <person name="Copeland A."/>
            <person name="Lapidus A."/>
            <person name="Cheng J.-F."/>
            <person name="Bruce D."/>
            <person name="Goodwin L."/>
            <person name="Pitluck S."/>
            <person name="Chertkov O."/>
            <person name="Brettin T."/>
            <person name="Detter J.C."/>
            <person name="Han C."/>
            <person name="Land M.L."/>
            <person name="Hauser L."/>
            <person name="Kyrpides N."/>
            <person name="Mikhailova N."/>
            <person name="Muyzer G."/>
            <person name="Woyke T."/>
        </authorList>
    </citation>
    <scope>NUCLEOTIDE SEQUENCE [LARGE SCALE GENOMIC DNA]</scope>
    <source>
        <strain evidence="1">ASO3-1</strain>
    </source>
</reference>
<dbReference type="AlphaFoldDB" id="D6SJY5"/>
<evidence type="ECO:0000313" key="2">
    <source>
        <dbReference type="Proteomes" id="UP000005496"/>
    </source>
</evidence>
<protein>
    <submittedName>
        <fullName evidence="1">Uncharacterized protein</fullName>
    </submittedName>
</protein>
<accession>D6SJY5</accession>
<dbReference type="RefSeq" id="WP_008869310.1">
    <property type="nucleotide sequence ID" value="NZ_ACJN02000001.1"/>
</dbReference>
<dbReference type="EMBL" id="ACJN02000001">
    <property type="protein sequence ID" value="EFI36188.1"/>
    <property type="molecule type" value="Genomic_DNA"/>
</dbReference>
<sequence>MQKTKVHYTRYQVDCWLRKTFPDIDWDEVKAELPPIIWRSRWDTLADRCGLPYTRKYIQNLDCEGRGPGSIQQSKGGDTK</sequence>
<dbReference type="Proteomes" id="UP000005496">
    <property type="component" value="Unassembled WGS sequence"/>
</dbReference>